<dbReference type="AlphaFoldDB" id="A0A1T2KT64"/>
<dbReference type="SUPFAM" id="SSF50199">
    <property type="entry name" value="Staphylococcal nuclease"/>
    <property type="match status" value="1"/>
</dbReference>
<evidence type="ECO:0000256" key="1">
    <source>
        <dbReference type="ARBA" id="ARBA00022722"/>
    </source>
</evidence>
<keyword evidence="3" id="KW-0378">Hydrolase</keyword>
<evidence type="ECO:0000256" key="2">
    <source>
        <dbReference type="ARBA" id="ARBA00022759"/>
    </source>
</evidence>
<comment type="caution">
    <text evidence="5">The sequence shown here is derived from an EMBL/GenBank/DDBJ whole genome shotgun (WGS) entry which is preliminary data.</text>
</comment>
<reference evidence="5 6" key="1">
    <citation type="submission" date="2016-11" db="EMBL/GenBank/DDBJ databases">
        <title>Mixed transmission modes and dynamic genome evolution in an obligate animal-bacterial symbiosis.</title>
        <authorList>
            <person name="Russell S.L."/>
            <person name="Corbett-Detig R.B."/>
            <person name="Cavanaugh C.M."/>
        </authorList>
    </citation>
    <scope>NUCLEOTIDE SEQUENCE [LARGE SCALE GENOMIC DNA]</scope>
    <source>
        <strain evidence="5">Se-Cadez</strain>
    </source>
</reference>
<evidence type="ECO:0000259" key="4">
    <source>
        <dbReference type="PROSITE" id="PS50830"/>
    </source>
</evidence>
<keyword evidence="6" id="KW-1185">Reference proteome</keyword>
<proteinExistence type="predicted"/>
<accession>A0A1T2KT64</accession>
<sequence>MILPSALAGQNQGITGYSIKVLSGDRFLFTPGDKAIYRIKLQGVQAPPVSSYLGQAAKRHLGMLVSGHLIEISNLHQGNDNTITGKVTYGGSDISLRMLKAGLAVETTAEIRSPSEVQQYKNAQKQARDRQLGIWKERIR</sequence>
<dbReference type="PANTHER" id="PTHR12302:SF3">
    <property type="entry name" value="SERINE_THREONINE-PROTEIN KINASE 31"/>
    <property type="match status" value="1"/>
</dbReference>
<protein>
    <recommendedName>
        <fullName evidence="4">TNase-like domain-containing protein</fullName>
    </recommendedName>
</protein>
<dbReference type="GO" id="GO:0004519">
    <property type="term" value="F:endonuclease activity"/>
    <property type="evidence" value="ECO:0007669"/>
    <property type="project" value="UniProtKB-KW"/>
</dbReference>
<dbReference type="GO" id="GO:0016787">
    <property type="term" value="F:hydrolase activity"/>
    <property type="evidence" value="ECO:0007669"/>
    <property type="project" value="UniProtKB-KW"/>
</dbReference>
<dbReference type="SMART" id="SM00318">
    <property type="entry name" value="SNc"/>
    <property type="match status" value="1"/>
</dbReference>
<dbReference type="Proteomes" id="UP000190896">
    <property type="component" value="Unassembled WGS sequence"/>
</dbReference>
<evidence type="ECO:0000313" key="6">
    <source>
        <dbReference type="Proteomes" id="UP000190896"/>
    </source>
</evidence>
<dbReference type="Pfam" id="PF00565">
    <property type="entry name" value="SNase"/>
    <property type="match status" value="1"/>
</dbReference>
<evidence type="ECO:0000313" key="5">
    <source>
        <dbReference type="EMBL" id="OOZ35916.1"/>
    </source>
</evidence>
<evidence type="ECO:0000256" key="3">
    <source>
        <dbReference type="ARBA" id="ARBA00022801"/>
    </source>
</evidence>
<name>A0A1T2KT64_9GAMM</name>
<keyword evidence="1" id="KW-0540">Nuclease</keyword>
<dbReference type="PANTHER" id="PTHR12302">
    <property type="entry name" value="EBNA2 BINDING PROTEIN P100"/>
    <property type="match status" value="1"/>
</dbReference>
<dbReference type="Gene3D" id="2.40.50.90">
    <property type="match status" value="1"/>
</dbReference>
<dbReference type="EMBL" id="MPRJ01000067">
    <property type="protein sequence ID" value="OOZ35916.1"/>
    <property type="molecule type" value="Genomic_DNA"/>
</dbReference>
<gene>
    <name evidence="5" type="ORF">BOW51_09780</name>
</gene>
<feature type="domain" description="TNase-like" evidence="4">
    <location>
        <begin position="12"/>
        <end position="137"/>
    </location>
</feature>
<dbReference type="InterPro" id="IPR035437">
    <property type="entry name" value="SNase_OB-fold_sf"/>
</dbReference>
<dbReference type="InterPro" id="IPR016071">
    <property type="entry name" value="Staphylococal_nuclease_OB-fold"/>
</dbReference>
<organism evidence="5 6">
    <name type="scientific">Solemya velesiana gill symbiont</name>
    <dbReference type="NCBI Taxonomy" id="1918948"/>
    <lineage>
        <taxon>Bacteria</taxon>
        <taxon>Pseudomonadati</taxon>
        <taxon>Pseudomonadota</taxon>
        <taxon>Gammaproteobacteria</taxon>
        <taxon>sulfur-oxidizing symbionts</taxon>
    </lineage>
</organism>
<keyword evidence="2" id="KW-0255">Endonuclease</keyword>
<dbReference type="PROSITE" id="PS50830">
    <property type="entry name" value="TNASE_3"/>
    <property type="match status" value="1"/>
</dbReference>